<protein>
    <submittedName>
        <fullName evidence="3">Phasin protein</fullName>
    </submittedName>
</protein>
<organism evidence="3 4">
    <name type="scientific">Marinobacterium iners DSM 11526</name>
    <dbReference type="NCBI Taxonomy" id="1122198"/>
    <lineage>
        <taxon>Bacteria</taxon>
        <taxon>Pseudomonadati</taxon>
        <taxon>Pseudomonadota</taxon>
        <taxon>Gammaproteobacteria</taxon>
        <taxon>Oceanospirillales</taxon>
        <taxon>Oceanospirillaceae</taxon>
        <taxon>Marinobacterium</taxon>
    </lineage>
</organism>
<dbReference type="AlphaFoldDB" id="A0A1H4AZE8"/>
<evidence type="ECO:0000313" key="4">
    <source>
        <dbReference type="Proteomes" id="UP000242469"/>
    </source>
</evidence>
<dbReference type="RefSeq" id="WP_091824122.1">
    <property type="nucleotide sequence ID" value="NZ_FNRJ01000003.1"/>
</dbReference>
<feature type="compositionally biased region" description="Low complexity" evidence="1">
    <location>
        <begin position="147"/>
        <end position="164"/>
    </location>
</feature>
<keyword evidence="4" id="KW-1185">Reference proteome</keyword>
<feature type="region of interest" description="Disordered" evidence="1">
    <location>
        <begin position="142"/>
        <end position="164"/>
    </location>
</feature>
<dbReference type="InterPro" id="IPR018968">
    <property type="entry name" value="Phasin"/>
</dbReference>
<dbReference type="STRING" id="1122198.SAMN02745729_103113"/>
<name>A0A1H4AZE8_9GAMM</name>
<evidence type="ECO:0000259" key="2">
    <source>
        <dbReference type="Pfam" id="PF09361"/>
    </source>
</evidence>
<reference evidence="4" key="1">
    <citation type="submission" date="2016-10" db="EMBL/GenBank/DDBJ databases">
        <authorList>
            <person name="Varghese N."/>
            <person name="Submissions S."/>
        </authorList>
    </citation>
    <scope>NUCLEOTIDE SEQUENCE [LARGE SCALE GENOMIC DNA]</scope>
    <source>
        <strain evidence="4">DSM 11526</strain>
    </source>
</reference>
<evidence type="ECO:0000256" key="1">
    <source>
        <dbReference type="SAM" id="MobiDB-lite"/>
    </source>
</evidence>
<sequence>MYDNMLKEMQDKMKPVTELAEINKKAVEKIFALQSGYFADCVNASLAQVKALAEVKEPKQALELQMGFIKQQEAKWTEVAEQELATLNEVREEVSSLFEQSLSSLSEMPYFDLAKLDLPKFDMNQFDMTKFDISNFMPKTEAEKPAAKPAARKAASAASASAAS</sequence>
<proteinExistence type="predicted"/>
<gene>
    <name evidence="3" type="ORF">SAMN02745729_103113</name>
</gene>
<accession>A0A1H4AZE8</accession>
<dbReference type="OrthoDB" id="6119883at2"/>
<feature type="domain" description="Phasin" evidence="2">
    <location>
        <begin position="6"/>
        <end position="100"/>
    </location>
</feature>
<dbReference type="EMBL" id="FNRJ01000003">
    <property type="protein sequence ID" value="SEA41230.1"/>
    <property type="molecule type" value="Genomic_DNA"/>
</dbReference>
<evidence type="ECO:0000313" key="3">
    <source>
        <dbReference type="EMBL" id="SEA41230.1"/>
    </source>
</evidence>
<dbReference type="Pfam" id="PF09361">
    <property type="entry name" value="Phasin_2"/>
    <property type="match status" value="1"/>
</dbReference>
<dbReference type="Proteomes" id="UP000242469">
    <property type="component" value="Unassembled WGS sequence"/>
</dbReference>